<name>A0A4Y9SWA6_9BURK</name>
<dbReference type="EMBL" id="SPUM01000131">
    <property type="protein sequence ID" value="TFW29006.1"/>
    <property type="molecule type" value="Genomic_DNA"/>
</dbReference>
<accession>A0A4Y9SWA6</accession>
<feature type="chain" id="PRO_5021505854" evidence="2">
    <location>
        <begin position="19"/>
        <end position="63"/>
    </location>
</feature>
<evidence type="ECO:0000256" key="2">
    <source>
        <dbReference type="SAM" id="SignalP"/>
    </source>
</evidence>
<proteinExistence type="predicted"/>
<organism evidence="3 4">
    <name type="scientific">Massilia horti</name>
    <dbReference type="NCBI Taxonomy" id="2562153"/>
    <lineage>
        <taxon>Bacteria</taxon>
        <taxon>Pseudomonadati</taxon>
        <taxon>Pseudomonadota</taxon>
        <taxon>Betaproteobacteria</taxon>
        <taxon>Burkholderiales</taxon>
        <taxon>Oxalobacteraceae</taxon>
        <taxon>Telluria group</taxon>
        <taxon>Massilia</taxon>
    </lineage>
</organism>
<reference evidence="3 4" key="1">
    <citation type="submission" date="2019-03" db="EMBL/GenBank/DDBJ databases">
        <title>Draft genome of Massilia hortus sp. nov., a novel bacterial species of the Oxalobacteraceae family.</title>
        <authorList>
            <person name="Peta V."/>
            <person name="Raths R."/>
            <person name="Bucking H."/>
        </authorList>
    </citation>
    <scope>NUCLEOTIDE SEQUENCE [LARGE SCALE GENOMIC DNA]</scope>
    <source>
        <strain evidence="3 4">ONC3</strain>
    </source>
</reference>
<comment type="caution">
    <text evidence="3">The sequence shown here is derived from an EMBL/GenBank/DDBJ whole genome shotgun (WGS) entry which is preliminary data.</text>
</comment>
<sequence length="63" mass="6649">MRAVLLLCALLLTGCEKAMQNMYNQPRYNPMAPSSLFADGTSARPLPPGSVPHARGPFAGSSS</sequence>
<evidence type="ECO:0000313" key="4">
    <source>
        <dbReference type="Proteomes" id="UP000297258"/>
    </source>
</evidence>
<protein>
    <submittedName>
        <fullName evidence="3">Cytochrome c</fullName>
    </submittedName>
</protein>
<dbReference type="PROSITE" id="PS51257">
    <property type="entry name" value="PROKAR_LIPOPROTEIN"/>
    <property type="match status" value="1"/>
</dbReference>
<dbReference type="Proteomes" id="UP000297258">
    <property type="component" value="Unassembled WGS sequence"/>
</dbReference>
<keyword evidence="4" id="KW-1185">Reference proteome</keyword>
<gene>
    <name evidence="3" type="ORF">E4O92_19750</name>
</gene>
<feature type="signal peptide" evidence="2">
    <location>
        <begin position="1"/>
        <end position="18"/>
    </location>
</feature>
<evidence type="ECO:0000256" key="1">
    <source>
        <dbReference type="SAM" id="MobiDB-lite"/>
    </source>
</evidence>
<feature type="region of interest" description="Disordered" evidence="1">
    <location>
        <begin position="34"/>
        <end position="63"/>
    </location>
</feature>
<keyword evidence="2" id="KW-0732">Signal</keyword>
<evidence type="ECO:0000313" key="3">
    <source>
        <dbReference type="EMBL" id="TFW29006.1"/>
    </source>
</evidence>
<feature type="non-terminal residue" evidence="3">
    <location>
        <position position="63"/>
    </location>
</feature>
<dbReference type="AlphaFoldDB" id="A0A4Y9SWA6"/>